<keyword evidence="1" id="KW-0472">Membrane</keyword>
<reference evidence="2 3" key="1">
    <citation type="submission" date="2016-10" db="EMBL/GenBank/DDBJ databases">
        <authorList>
            <person name="de Groot N.N."/>
        </authorList>
    </citation>
    <scope>NUCLEOTIDE SEQUENCE [LARGE SCALE GENOMIC DNA]</scope>
    <source>
        <strain evidence="2 3">DSM 9990</strain>
    </source>
</reference>
<feature type="transmembrane region" description="Helical" evidence="1">
    <location>
        <begin position="16"/>
        <end position="35"/>
    </location>
</feature>
<sequence>MTILIALAGVNTGNNLIYLTASFLLAYMLISGWIAQLNLKGIVIHVRYPDEIFANVAFPVFVHVQNRKKFIPSFFIDVKVGDAGRFLFWVPSRATISLTLYDKCTHRGINRMPAPRICSSFPFNFFTRMRYAGDPVEITVFPEPKKCDLSALQDPERTEDGGRENERTYDFENLVSIRNYIPGDPWKFINWKATAKTGELKVNELDSGRPGSFVFDLIGLPEEYYEELLSCYTYLILELSRSGVPLGVKTPKVFIPPGTGRDHVRRILTVLATYNEPQTGY</sequence>
<dbReference type="RefSeq" id="WP_093395865.1">
    <property type="nucleotide sequence ID" value="NZ_FOUU01000009.1"/>
</dbReference>
<keyword evidence="1" id="KW-0812">Transmembrane</keyword>
<evidence type="ECO:0000256" key="1">
    <source>
        <dbReference type="SAM" id="Phobius"/>
    </source>
</evidence>
<accession>A0A1I4VE98</accession>
<dbReference type="PANTHER" id="PTHR34351:SF1">
    <property type="entry name" value="SLR1927 PROTEIN"/>
    <property type="match status" value="1"/>
</dbReference>
<evidence type="ECO:0000313" key="3">
    <source>
        <dbReference type="Proteomes" id="UP000199611"/>
    </source>
</evidence>
<dbReference type="STRING" id="39841.SAMN05660836_02249"/>
<proteinExistence type="predicted"/>
<dbReference type="Proteomes" id="UP000199611">
    <property type="component" value="Unassembled WGS sequence"/>
</dbReference>
<protein>
    <submittedName>
        <fullName evidence="2">Uncharacterized protein</fullName>
    </submittedName>
</protein>
<dbReference type="EMBL" id="FOUU01000009">
    <property type="protein sequence ID" value="SFM99499.1"/>
    <property type="molecule type" value="Genomic_DNA"/>
</dbReference>
<dbReference type="AlphaFoldDB" id="A0A1I4VE98"/>
<gene>
    <name evidence="2" type="ORF">SAMN05660836_02249</name>
</gene>
<organism evidence="2 3">
    <name type="scientific">Thermodesulforhabdus norvegica</name>
    <dbReference type="NCBI Taxonomy" id="39841"/>
    <lineage>
        <taxon>Bacteria</taxon>
        <taxon>Pseudomonadati</taxon>
        <taxon>Thermodesulfobacteriota</taxon>
        <taxon>Syntrophobacteria</taxon>
        <taxon>Syntrophobacterales</taxon>
        <taxon>Thermodesulforhabdaceae</taxon>
        <taxon>Thermodesulforhabdus</taxon>
    </lineage>
</organism>
<keyword evidence="3" id="KW-1185">Reference proteome</keyword>
<keyword evidence="1" id="KW-1133">Transmembrane helix</keyword>
<dbReference type="PANTHER" id="PTHR34351">
    <property type="entry name" value="SLR1927 PROTEIN-RELATED"/>
    <property type="match status" value="1"/>
</dbReference>
<dbReference type="OrthoDB" id="9778037at2"/>
<name>A0A1I4VE98_9BACT</name>
<evidence type="ECO:0000313" key="2">
    <source>
        <dbReference type="EMBL" id="SFM99499.1"/>
    </source>
</evidence>